<feature type="compositionally biased region" description="Polar residues" evidence="1">
    <location>
        <begin position="35"/>
        <end position="63"/>
    </location>
</feature>
<feature type="compositionally biased region" description="Polar residues" evidence="1">
    <location>
        <begin position="73"/>
        <end position="99"/>
    </location>
</feature>
<comment type="caution">
    <text evidence="2">The sequence shown here is derived from an EMBL/GenBank/DDBJ whole genome shotgun (WGS) entry which is preliminary data.</text>
</comment>
<name>A0A2S4W4X7_9BASI</name>
<protein>
    <submittedName>
        <fullName evidence="2">Uncharacterized protein</fullName>
    </submittedName>
</protein>
<evidence type="ECO:0000313" key="3">
    <source>
        <dbReference type="Proteomes" id="UP000239156"/>
    </source>
</evidence>
<dbReference type="VEuPathDB" id="FungiDB:PSHT_03716"/>
<organism evidence="2 3">
    <name type="scientific">Puccinia striiformis</name>
    <dbReference type="NCBI Taxonomy" id="27350"/>
    <lineage>
        <taxon>Eukaryota</taxon>
        <taxon>Fungi</taxon>
        <taxon>Dikarya</taxon>
        <taxon>Basidiomycota</taxon>
        <taxon>Pucciniomycotina</taxon>
        <taxon>Pucciniomycetes</taxon>
        <taxon>Pucciniales</taxon>
        <taxon>Pucciniaceae</taxon>
        <taxon>Puccinia</taxon>
    </lineage>
</organism>
<feature type="region of interest" description="Disordered" evidence="1">
    <location>
        <begin position="35"/>
        <end position="137"/>
    </location>
</feature>
<gene>
    <name evidence="2" type="ORF">PSTT_00936</name>
</gene>
<accession>A0A2S4W4X7</accession>
<reference evidence="2" key="1">
    <citation type="submission" date="2017-12" db="EMBL/GenBank/DDBJ databases">
        <title>Gene loss provides genomic basis for host adaptation in cereal stripe rust fungi.</title>
        <authorList>
            <person name="Xia C."/>
        </authorList>
    </citation>
    <scope>NUCLEOTIDE SEQUENCE [LARGE SCALE GENOMIC DNA]</scope>
    <source>
        <strain evidence="2">93-210</strain>
    </source>
</reference>
<proteinExistence type="predicted"/>
<evidence type="ECO:0000313" key="2">
    <source>
        <dbReference type="EMBL" id="POW16820.1"/>
    </source>
</evidence>
<dbReference type="AlphaFoldDB" id="A0A2S4W4X7"/>
<keyword evidence="3" id="KW-1185">Reference proteome</keyword>
<evidence type="ECO:0000256" key="1">
    <source>
        <dbReference type="SAM" id="MobiDB-lite"/>
    </source>
</evidence>
<dbReference type="VEuPathDB" id="FungiDB:PSTT_00936"/>
<sequence length="238" mass="26149">MNPSHSLRCCKELDLVLLSDPSSLLGQMMVRSTLTPHQTPSGCPPSCQLSRRTTPARTHSDYVQPSPDLRRSAAQSRQNTDTSFVPGSENESVLQSQNHQTQQSKKKRTTKTPSGPVNKSKHKKKNRATHCENESDEAEVAIDITQDSDQENSKALSSKLTLIDDVWTTKGNHDGLPEAQREVEVVRGTGKASRRVLQIQRVLYGQGTTWSLPVPACQIEAGSPLAAYHQETSTLANP</sequence>
<dbReference type="Proteomes" id="UP000239156">
    <property type="component" value="Unassembled WGS sequence"/>
</dbReference>
<feature type="compositionally biased region" description="Basic residues" evidence="1">
    <location>
        <begin position="119"/>
        <end position="128"/>
    </location>
</feature>
<dbReference type="EMBL" id="PKSL01000005">
    <property type="protein sequence ID" value="POW16820.1"/>
    <property type="molecule type" value="Genomic_DNA"/>
</dbReference>